<evidence type="ECO:0000313" key="3">
    <source>
        <dbReference type="EMBL" id="ARU63759.1"/>
    </source>
</evidence>
<proteinExistence type="predicted"/>
<sequence length="77" mass="8516">MRTAEYEGGHVIKDKNGGIIETREYHFTNTKGEKIVIQDHGAGHEKGGQGPHFNVRPAGDTRTGKVAGTKEHYPFKK</sequence>
<reference evidence="4" key="1">
    <citation type="submission" date="2017-05" db="EMBL/GenBank/DDBJ databases">
        <authorList>
            <person name="Sung H."/>
        </authorList>
    </citation>
    <scope>NUCLEOTIDE SEQUENCE [LARGE SCALE GENOMIC DNA]</scope>
    <source>
        <strain evidence="4">AR23208</strain>
    </source>
</reference>
<name>A0A1Y0IV00_9BACL</name>
<dbReference type="EMBL" id="CP021434">
    <property type="protein sequence ID" value="ARU63759.1"/>
    <property type="molecule type" value="Genomic_DNA"/>
</dbReference>
<dbReference type="Proteomes" id="UP000195437">
    <property type="component" value="Chromosome"/>
</dbReference>
<accession>A0A1Y0IV00</accession>
<protein>
    <recommendedName>
        <fullName evidence="2">HNH/Endo VII superfamily nuclease toxins domain-containing protein</fullName>
    </recommendedName>
</protein>
<evidence type="ECO:0000313" key="4">
    <source>
        <dbReference type="Proteomes" id="UP000195437"/>
    </source>
</evidence>
<evidence type="ECO:0000259" key="2">
    <source>
        <dbReference type="Pfam" id="PF15657"/>
    </source>
</evidence>
<organism evidence="3 4">
    <name type="scientific">Tumebacillus avium</name>
    <dbReference type="NCBI Taxonomy" id="1903704"/>
    <lineage>
        <taxon>Bacteria</taxon>
        <taxon>Bacillati</taxon>
        <taxon>Bacillota</taxon>
        <taxon>Bacilli</taxon>
        <taxon>Bacillales</taxon>
        <taxon>Alicyclobacillaceae</taxon>
        <taxon>Tumebacillus</taxon>
    </lineage>
</organism>
<feature type="domain" description="HNH/Endo VII superfamily nuclease toxins" evidence="2">
    <location>
        <begin position="13"/>
        <end position="75"/>
    </location>
</feature>
<evidence type="ECO:0000256" key="1">
    <source>
        <dbReference type="SAM" id="MobiDB-lite"/>
    </source>
</evidence>
<dbReference type="KEGG" id="tum:CBW65_02610"/>
<dbReference type="AlphaFoldDB" id="A0A1Y0IV00"/>
<feature type="region of interest" description="Disordered" evidence="1">
    <location>
        <begin position="40"/>
        <end position="77"/>
    </location>
</feature>
<feature type="compositionally biased region" description="Basic and acidic residues" evidence="1">
    <location>
        <begin position="68"/>
        <end position="77"/>
    </location>
</feature>
<dbReference type="InterPro" id="IPR028048">
    <property type="entry name" value="Tox-HNH-EHHH"/>
</dbReference>
<gene>
    <name evidence="3" type="ORF">CBW65_02610</name>
</gene>
<dbReference type="Pfam" id="PF15657">
    <property type="entry name" value="Tox-HNH-EHHH"/>
    <property type="match status" value="1"/>
</dbReference>
<keyword evidence="4" id="KW-1185">Reference proteome</keyword>